<comment type="caution">
    <text evidence="1">The sequence shown here is derived from an EMBL/GenBank/DDBJ whole genome shotgun (WGS) entry which is preliminary data.</text>
</comment>
<keyword evidence="2" id="KW-1185">Reference proteome</keyword>
<proteinExistence type="predicted"/>
<evidence type="ECO:0000313" key="1">
    <source>
        <dbReference type="EMBL" id="KAG7042472.1"/>
    </source>
</evidence>
<sequence length="22" mass="2407">MVAAKQGTRVKTALFVRRASSE</sequence>
<gene>
    <name evidence="1" type="ORF">JMJ77_010570</name>
</gene>
<organism evidence="1 2">
    <name type="scientific">Colletotrichum scovillei</name>
    <dbReference type="NCBI Taxonomy" id="1209932"/>
    <lineage>
        <taxon>Eukaryota</taxon>
        <taxon>Fungi</taxon>
        <taxon>Dikarya</taxon>
        <taxon>Ascomycota</taxon>
        <taxon>Pezizomycotina</taxon>
        <taxon>Sordariomycetes</taxon>
        <taxon>Hypocreomycetidae</taxon>
        <taxon>Glomerellales</taxon>
        <taxon>Glomerellaceae</taxon>
        <taxon>Colletotrichum</taxon>
        <taxon>Colletotrichum acutatum species complex</taxon>
    </lineage>
</organism>
<reference evidence="1" key="1">
    <citation type="submission" date="2021-05" db="EMBL/GenBank/DDBJ databases">
        <title>Comparative genomics of three Colletotrichum scovillei strains and genetic complementation revealed genes involved fungal growth and virulence on chili pepper.</title>
        <authorList>
            <person name="Hsieh D.-K."/>
            <person name="Chuang S.-C."/>
            <person name="Chen C.-Y."/>
            <person name="Chao Y.-T."/>
            <person name="Lu M.-Y.J."/>
            <person name="Lee M.-H."/>
            <person name="Shih M.-C."/>
        </authorList>
    </citation>
    <scope>NUCLEOTIDE SEQUENCE</scope>
    <source>
        <strain evidence="1">Coll-153</strain>
    </source>
</reference>
<dbReference type="AlphaFoldDB" id="A0A9P7QVV2"/>
<protein>
    <submittedName>
        <fullName evidence="1">Uncharacterized protein</fullName>
    </submittedName>
</protein>
<name>A0A9P7QVV2_9PEZI</name>
<dbReference type="EMBL" id="JAESDN010000013">
    <property type="protein sequence ID" value="KAG7042472.1"/>
    <property type="molecule type" value="Genomic_DNA"/>
</dbReference>
<accession>A0A9P7QVV2</accession>
<evidence type="ECO:0000313" key="2">
    <source>
        <dbReference type="Proteomes" id="UP000699042"/>
    </source>
</evidence>
<dbReference type="Proteomes" id="UP000699042">
    <property type="component" value="Unassembled WGS sequence"/>
</dbReference>